<evidence type="ECO:0000256" key="3">
    <source>
        <dbReference type="ARBA" id="ARBA00022723"/>
    </source>
</evidence>
<evidence type="ECO:0000313" key="10">
    <source>
        <dbReference type="EMBL" id="KAF2850787.1"/>
    </source>
</evidence>
<dbReference type="AlphaFoldDB" id="A0A6A7B7P4"/>
<evidence type="ECO:0000256" key="6">
    <source>
        <dbReference type="ARBA" id="ARBA00023277"/>
    </source>
</evidence>
<proteinExistence type="predicted"/>
<evidence type="ECO:0000259" key="9">
    <source>
        <dbReference type="PROSITE" id="PS50941"/>
    </source>
</evidence>
<evidence type="ECO:0000256" key="8">
    <source>
        <dbReference type="PROSITE-ProRule" id="PRU00261"/>
    </source>
</evidence>
<keyword evidence="6" id="KW-0119">Carbohydrate metabolism</keyword>
<dbReference type="GO" id="GO:0016787">
    <property type="term" value="F:hydrolase activity"/>
    <property type="evidence" value="ECO:0007669"/>
    <property type="project" value="UniProtKB-KW"/>
</dbReference>
<organism evidence="10 11">
    <name type="scientific">Plenodomus tracheiphilus IPT5</name>
    <dbReference type="NCBI Taxonomy" id="1408161"/>
    <lineage>
        <taxon>Eukaryota</taxon>
        <taxon>Fungi</taxon>
        <taxon>Dikarya</taxon>
        <taxon>Ascomycota</taxon>
        <taxon>Pezizomycotina</taxon>
        <taxon>Dothideomycetes</taxon>
        <taxon>Pleosporomycetidae</taxon>
        <taxon>Pleosporales</taxon>
        <taxon>Pleosporineae</taxon>
        <taxon>Leptosphaeriaceae</taxon>
        <taxon>Plenodomus</taxon>
    </lineage>
</organism>
<dbReference type="PANTHER" id="PTHR46471">
    <property type="entry name" value="CHITIN DEACETYLASE"/>
    <property type="match status" value="1"/>
</dbReference>
<dbReference type="Gene3D" id="3.30.60.10">
    <property type="entry name" value="Endochitinase-like"/>
    <property type="match status" value="1"/>
</dbReference>
<evidence type="ECO:0000256" key="5">
    <source>
        <dbReference type="ARBA" id="ARBA00022801"/>
    </source>
</evidence>
<dbReference type="InterPro" id="IPR001002">
    <property type="entry name" value="Chitin-bd_1"/>
</dbReference>
<dbReference type="InterPro" id="IPR036861">
    <property type="entry name" value="Endochitinase-like_sf"/>
</dbReference>
<keyword evidence="3" id="KW-0479">Metal-binding</keyword>
<keyword evidence="11" id="KW-1185">Reference proteome</keyword>
<evidence type="ECO:0000256" key="4">
    <source>
        <dbReference type="ARBA" id="ARBA00022729"/>
    </source>
</evidence>
<feature type="domain" description="Chitin-binding type-1" evidence="9">
    <location>
        <begin position="15"/>
        <end position="62"/>
    </location>
</feature>
<protein>
    <submittedName>
        <fullName evidence="10">Carbohydrate-binding module family 18 protein</fullName>
    </submittedName>
</protein>
<gene>
    <name evidence="10" type="ORF">T440DRAFT_363832</name>
</gene>
<evidence type="ECO:0000256" key="2">
    <source>
        <dbReference type="ARBA" id="ARBA00022669"/>
    </source>
</evidence>
<comment type="caution">
    <text evidence="8">Lacks conserved residue(s) required for the propagation of feature annotation.</text>
</comment>
<dbReference type="OrthoDB" id="5985073at2759"/>
<dbReference type="Pfam" id="PF00187">
    <property type="entry name" value="Chitin_bind_1"/>
    <property type="match status" value="1"/>
</dbReference>
<dbReference type="Proteomes" id="UP000799423">
    <property type="component" value="Unassembled WGS sequence"/>
</dbReference>
<dbReference type="PROSITE" id="PS50941">
    <property type="entry name" value="CHIT_BIND_I_2"/>
    <property type="match status" value="1"/>
</dbReference>
<dbReference type="EMBL" id="MU006305">
    <property type="protein sequence ID" value="KAF2850787.1"/>
    <property type="molecule type" value="Genomic_DNA"/>
</dbReference>
<dbReference type="GO" id="GO:0046872">
    <property type="term" value="F:metal ion binding"/>
    <property type="evidence" value="ECO:0007669"/>
    <property type="project" value="UniProtKB-KW"/>
</dbReference>
<accession>A0A6A7B7P4</accession>
<keyword evidence="2 8" id="KW-0147">Chitin-binding</keyword>
<dbReference type="SUPFAM" id="SSF57016">
    <property type="entry name" value="Plant lectins/antimicrobial peptides"/>
    <property type="match status" value="1"/>
</dbReference>
<dbReference type="GO" id="GO:0008061">
    <property type="term" value="F:chitin binding"/>
    <property type="evidence" value="ECO:0007669"/>
    <property type="project" value="UniProtKB-UniRule"/>
</dbReference>
<keyword evidence="8" id="KW-1015">Disulfide bond</keyword>
<evidence type="ECO:0000313" key="11">
    <source>
        <dbReference type="Proteomes" id="UP000799423"/>
    </source>
</evidence>
<evidence type="ECO:0000256" key="1">
    <source>
        <dbReference type="ARBA" id="ARBA00001941"/>
    </source>
</evidence>
<feature type="non-terminal residue" evidence="10">
    <location>
        <position position="62"/>
    </location>
</feature>
<comment type="cofactor">
    <cofactor evidence="1">
        <name>Co(2+)</name>
        <dbReference type="ChEBI" id="CHEBI:48828"/>
    </cofactor>
</comment>
<keyword evidence="4" id="KW-0732">Signal</keyword>
<feature type="disulfide bond" evidence="8">
    <location>
        <begin position="35"/>
        <end position="49"/>
    </location>
</feature>
<dbReference type="PANTHER" id="PTHR46471:SF2">
    <property type="entry name" value="CHITIN DEACETYLASE-RELATED"/>
    <property type="match status" value="1"/>
</dbReference>
<feature type="non-terminal residue" evidence="10">
    <location>
        <position position="1"/>
    </location>
</feature>
<evidence type="ECO:0000256" key="7">
    <source>
        <dbReference type="ARBA" id="ARBA00023285"/>
    </source>
</evidence>
<sequence>ATPVPSAPSAPISQNARCGASFGGQTCQGSKYGNCCSNHNYCGSSDDHCKIGCQASFGTCKG</sequence>
<keyword evidence="5" id="KW-0378">Hydrolase</keyword>
<name>A0A6A7B7P4_9PLEO</name>
<reference evidence="10" key="1">
    <citation type="submission" date="2020-01" db="EMBL/GenBank/DDBJ databases">
        <authorList>
            <consortium name="DOE Joint Genome Institute"/>
            <person name="Haridas S."/>
            <person name="Albert R."/>
            <person name="Binder M."/>
            <person name="Bloem J."/>
            <person name="Labutti K."/>
            <person name="Salamov A."/>
            <person name="Andreopoulos B."/>
            <person name="Baker S.E."/>
            <person name="Barry K."/>
            <person name="Bills G."/>
            <person name="Bluhm B.H."/>
            <person name="Cannon C."/>
            <person name="Castanera R."/>
            <person name="Culley D.E."/>
            <person name="Daum C."/>
            <person name="Ezra D."/>
            <person name="Gonzalez J.B."/>
            <person name="Henrissat B."/>
            <person name="Kuo A."/>
            <person name="Liang C."/>
            <person name="Lipzen A."/>
            <person name="Lutzoni F."/>
            <person name="Magnuson J."/>
            <person name="Mondo S."/>
            <person name="Nolan M."/>
            <person name="Ohm R."/>
            <person name="Pangilinan J."/>
            <person name="Park H.-J."/>
            <person name="Ramirez L."/>
            <person name="Alfaro M."/>
            <person name="Sun H."/>
            <person name="Tritt A."/>
            <person name="Yoshinaga Y."/>
            <person name="Zwiers L.-H."/>
            <person name="Turgeon B.G."/>
            <person name="Goodwin S.B."/>
            <person name="Spatafora J.W."/>
            <person name="Crous P.W."/>
            <person name="Grigoriev I.V."/>
        </authorList>
    </citation>
    <scope>NUCLEOTIDE SEQUENCE</scope>
    <source>
        <strain evidence="10">IPT5</strain>
    </source>
</reference>
<keyword evidence="7" id="KW-0170">Cobalt</keyword>